<gene>
    <name evidence="7" type="ORF">SAMN04488528_102818</name>
</gene>
<feature type="transmembrane region" description="Helical" evidence="6">
    <location>
        <begin position="84"/>
        <end position="104"/>
    </location>
</feature>
<evidence type="ECO:0000256" key="2">
    <source>
        <dbReference type="ARBA" id="ARBA00022475"/>
    </source>
</evidence>
<dbReference type="OrthoDB" id="3176438at2"/>
<protein>
    <submittedName>
        <fullName evidence="7">Holin-like protein</fullName>
    </submittedName>
</protein>
<dbReference type="InterPro" id="IPR005538">
    <property type="entry name" value="LrgA/CidA"/>
</dbReference>
<feature type="transmembrane region" description="Helical" evidence="6">
    <location>
        <begin position="31"/>
        <end position="47"/>
    </location>
</feature>
<keyword evidence="4 6" id="KW-1133">Transmembrane helix</keyword>
<feature type="transmembrane region" description="Helical" evidence="6">
    <location>
        <begin position="59"/>
        <end position="78"/>
    </location>
</feature>
<reference evidence="7 8" key="1">
    <citation type="submission" date="2016-10" db="EMBL/GenBank/DDBJ databases">
        <authorList>
            <person name="de Groot N.N."/>
        </authorList>
    </citation>
    <scope>NUCLEOTIDE SEQUENCE [LARGE SCALE GENOMIC DNA]</scope>
    <source>
        <strain evidence="7 8">DSM 12271</strain>
    </source>
</reference>
<evidence type="ECO:0000256" key="4">
    <source>
        <dbReference type="ARBA" id="ARBA00022989"/>
    </source>
</evidence>
<dbReference type="AlphaFoldDB" id="A0A1I1A478"/>
<dbReference type="PANTHER" id="PTHR33931:SF2">
    <property type="entry name" value="HOLIN-LIKE PROTEIN CIDA"/>
    <property type="match status" value="1"/>
</dbReference>
<dbReference type="GO" id="GO:0005886">
    <property type="term" value="C:plasma membrane"/>
    <property type="evidence" value="ECO:0007669"/>
    <property type="project" value="UniProtKB-SubCell"/>
</dbReference>
<dbReference type="Pfam" id="PF03788">
    <property type="entry name" value="LrgA"/>
    <property type="match status" value="1"/>
</dbReference>
<dbReference type="EMBL" id="FOKI01000028">
    <property type="protein sequence ID" value="SFB31300.1"/>
    <property type="molecule type" value="Genomic_DNA"/>
</dbReference>
<evidence type="ECO:0000313" key="7">
    <source>
        <dbReference type="EMBL" id="SFB31300.1"/>
    </source>
</evidence>
<dbReference type="PANTHER" id="PTHR33931">
    <property type="entry name" value="HOLIN-LIKE PROTEIN CIDA-RELATED"/>
    <property type="match status" value="1"/>
</dbReference>
<evidence type="ECO:0000256" key="5">
    <source>
        <dbReference type="ARBA" id="ARBA00023136"/>
    </source>
</evidence>
<dbReference type="Proteomes" id="UP000198619">
    <property type="component" value="Unassembled WGS sequence"/>
</dbReference>
<name>A0A1I1A478_9CLOT</name>
<evidence type="ECO:0000256" key="6">
    <source>
        <dbReference type="SAM" id="Phobius"/>
    </source>
</evidence>
<keyword evidence="3 6" id="KW-0812">Transmembrane</keyword>
<sequence length="115" mass="12801">MKLLREMFIIILIYFIGEVLSKYVITFIPGNILGMIILLVLLSTKLMKLEAIETVAKFFLDHLAFFFVPAGVGLLAALDLLQGNIIKLLVICVVSTFIVMGVTGKTVQMLINKKK</sequence>
<evidence type="ECO:0000313" key="8">
    <source>
        <dbReference type="Proteomes" id="UP000198619"/>
    </source>
</evidence>
<accession>A0A1I1A478</accession>
<keyword evidence="5 6" id="KW-0472">Membrane</keyword>
<evidence type="ECO:0000256" key="1">
    <source>
        <dbReference type="ARBA" id="ARBA00004651"/>
    </source>
</evidence>
<dbReference type="STRING" id="84698.SAMN04488528_102818"/>
<organism evidence="7 8">
    <name type="scientific">Clostridium frigidicarnis</name>
    <dbReference type="NCBI Taxonomy" id="84698"/>
    <lineage>
        <taxon>Bacteria</taxon>
        <taxon>Bacillati</taxon>
        <taxon>Bacillota</taxon>
        <taxon>Clostridia</taxon>
        <taxon>Eubacteriales</taxon>
        <taxon>Clostridiaceae</taxon>
        <taxon>Clostridium</taxon>
    </lineage>
</organism>
<proteinExistence type="predicted"/>
<keyword evidence="8" id="KW-1185">Reference proteome</keyword>
<keyword evidence="2" id="KW-1003">Cell membrane</keyword>
<evidence type="ECO:0000256" key="3">
    <source>
        <dbReference type="ARBA" id="ARBA00022692"/>
    </source>
</evidence>
<comment type="subcellular location">
    <subcellularLocation>
        <location evidence="1">Cell membrane</location>
        <topology evidence="1">Multi-pass membrane protein</topology>
    </subcellularLocation>
</comment>
<dbReference type="RefSeq" id="WP_090042406.1">
    <property type="nucleotide sequence ID" value="NZ_FOKI01000028.1"/>
</dbReference>